<accession>A0ABU6R603</accession>
<dbReference type="PANTHER" id="PTHR15598:SF5">
    <property type="entry name" value="ENHANCER OF MRNA-DECAPPING PROTEIN 4"/>
    <property type="match status" value="1"/>
</dbReference>
<keyword evidence="2" id="KW-0963">Cytoplasm</keyword>
<organism evidence="5 6">
    <name type="scientific">Stylosanthes scabra</name>
    <dbReference type="NCBI Taxonomy" id="79078"/>
    <lineage>
        <taxon>Eukaryota</taxon>
        <taxon>Viridiplantae</taxon>
        <taxon>Streptophyta</taxon>
        <taxon>Embryophyta</taxon>
        <taxon>Tracheophyta</taxon>
        <taxon>Spermatophyta</taxon>
        <taxon>Magnoliopsida</taxon>
        <taxon>eudicotyledons</taxon>
        <taxon>Gunneridae</taxon>
        <taxon>Pentapetalae</taxon>
        <taxon>rosids</taxon>
        <taxon>fabids</taxon>
        <taxon>Fabales</taxon>
        <taxon>Fabaceae</taxon>
        <taxon>Papilionoideae</taxon>
        <taxon>50 kb inversion clade</taxon>
        <taxon>dalbergioids sensu lato</taxon>
        <taxon>Dalbergieae</taxon>
        <taxon>Pterocarpus clade</taxon>
        <taxon>Stylosanthes</taxon>
    </lineage>
</organism>
<dbReference type="EMBL" id="JASCZI010030232">
    <property type="protein sequence ID" value="MED6119278.1"/>
    <property type="molecule type" value="Genomic_DNA"/>
</dbReference>
<comment type="subcellular location">
    <subcellularLocation>
        <location evidence="1">Cytoplasm</location>
    </subcellularLocation>
</comment>
<gene>
    <name evidence="5" type="ORF">PIB30_010201</name>
</gene>
<proteinExistence type="predicted"/>
<comment type="caution">
    <text evidence="5">The sequence shown here is derived from an EMBL/GenBank/DDBJ whole genome shotgun (WGS) entry which is preliminary data.</text>
</comment>
<dbReference type="PANTHER" id="PTHR15598">
    <property type="entry name" value="ENHANCER OF MRNA-DECAPPING PROTEIN 4"/>
    <property type="match status" value="1"/>
</dbReference>
<dbReference type="InterPro" id="IPR045152">
    <property type="entry name" value="EDC4-like"/>
</dbReference>
<keyword evidence="3" id="KW-0853">WD repeat</keyword>
<keyword evidence="4" id="KW-0677">Repeat</keyword>
<evidence type="ECO:0000256" key="2">
    <source>
        <dbReference type="ARBA" id="ARBA00022490"/>
    </source>
</evidence>
<evidence type="ECO:0000256" key="3">
    <source>
        <dbReference type="ARBA" id="ARBA00022574"/>
    </source>
</evidence>
<reference evidence="5 6" key="1">
    <citation type="journal article" date="2023" name="Plants (Basel)">
        <title>Bridging the Gap: Combining Genomics and Transcriptomics Approaches to Understand Stylosanthes scabra, an Orphan Legume from the Brazilian Caatinga.</title>
        <authorList>
            <person name="Ferreira-Neto J.R.C."/>
            <person name="da Silva M.D."/>
            <person name="Binneck E."/>
            <person name="de Melo N.F."/>
            <person name="da Silva R.H."/>
            <person name="de Melo A.L.T.M."/>
            <person name="Pandolfi V."/>
            <person name="Bustamante F.O."/>
            <person name="Brasileiro-Vidal A.C."/>
            <person name="Benko-Iseppon A.M."/>
        </authorList>
    </citation>
    <scope>NUCLEOTIDE SEQUENCE [LARGE SCALE GENOMIC DNA]</scope>
    <source>
        <tissue evidence="5">Leaves</tissue>
    </source>
</reference>
<name>A0ABU6R603_9FABA</name>
<sequence length="112" mass="13047">MCQWMKNSLVPSSHNIKLKIWEDHKTRPLAVIRSYDGHPVFSATFYTAFHWPVHIVLITGVWQHQGLKRTNLAELQLIMYIRDADFENNDIGVIKGRLELEVSYNGRWGNAI</sequence>
<protein>
    <submittedName>
        <fullName evidence="5">Uncharacterized protein</fullName>
    </submittedName>
</protein>
<dbReference type="Proteomes" id="UP001341840">
    <property type="component" value="Unassembled WGS sequence"/>
</dbReference>
<evidence type="ECO:0000313" key="6">
    <source>
        <dbReference type="Proteomes" id="UP001341840"/>
    </source>
</evidence>
<keyword evidence="6" id="KW-1185">Reference proteome</keyword>
<evidence type="ECO:0000256" key="1">
    <source>
        <dbReference type="ARBA" id="ARBA00004496"/>
    </source>
</evidence>
<evidence type="ECO:0000256" key="4">
    <source>
        <dbReference type="ARBA" id="ARBA00022737"/>
    </source>
</evidence>
<evidence type="ECO:0000313" key="5">
    <source>
        <dbReference type="EMBL" id="MED6119278.1"/>
    </source>
</evidence>